<feature type="region of interest" description="Disordered" evidence="1">
    <location>
        <begin position="37"/>
        <end position="56"/>
    </location>
</feature>
<proteinExistence type="predicted"/>
<accession>A0ABQ6BKZ1</accession>
<evidence type="ECO:0000313" key="3">
    <source>
        <dbReference type="Proteomes" id="UP001156921"/>
    </source>
</evidence>
<comment type="caution">
    <text evidence="2">The sequence shown here is derived from an EMBL/GenBank/DDBJ whole genome shotgun (WGS) entry which is preliminary data.</text>
</comment>
<evidence type="ECO:0000313" key="2">
    <source>
        <dbReference type="EMBL" id="GLS01936.1"/>
    </source>
</evidence>
<name>A0ABQ6BKZ1_9CAUL</name>
<organism evidence="2 3">
    <name type="scientific">Brevundimonas denitrificans</name>
    <dbReference type="NCBI Taxonomy" id="1443434"/>
    <lineage>
        <taxon>Bacteria</taxon>
        <taxon>Pseudomonadati</taxon>
        <taxon>Pseudomonadota</taxon>
        <taxon>Alphaproteobacteria</taxon>
        <taxon>Caulobacterales</taxon>
        <taxon>Caulobacteraceae</taxon>
        <taxon>Brevundimonas</taxon>
    </lineage>
</organism>
<protein>
    <submittedName>
        <fullName evidence="2">Uncharacterized protein</fullName>
    </submittedName>
</protein>
<gene>
    <name evidence="2" type="ORF">GCM10007859_19550</name>
</gene>
<reference evidence="3" key="1">
    <citation type="journal article" date="2019" name="Int. J. Syst. Evol. Microbiol.">
        <title>The Global Catalogue of Microorganisms (GCM) 10K type strain sequencing project: providing services to taxonomists for standard genome sequencing and annotation.</title>
        <authorList>
            <consortium name="The Broad Institute Genomics Platform"/>
            <consortium name="The Broad Institute Genome Sequencing Center for Infectious Disease"/>
            <person name="Wu L."/>
            <person name="Ma J."/>
        </authorList>
    </citation>
    <scope>NUCLEOTIDE SEQUENCE [LARGE SCALE GENOMIC DNA]</scope>
    <source>
        <strain evidence="3">NBRC 110107</strain>
    </source>
</reference>
<feature type="compositionally biased region" description="Basic and acidic residues" evidence="1">
    <location>
        <begin position="39"/>
        <end position="56"/>
    </location>
</feature>
<evidence type="ECO:0000256" key="1">
    <source>
        <dbReference type="SAM" id="MobiDB-lite"/>
    </source>
</evidence>
<keyword evidence="3" id="KW-1185">Reference proteome</keyword>
<sequence length="56" mass="6213">MNGSSSDGLYAAGSTITDANAVIIALTVFNSAPLWRSPAYREDEESRQQHSRERER</sequence>
<dbReference type="Proteomes" id="UP001156921">
    <property type="component" value="Unassembled WGS sequence"/>
</dbReference>
<dbReference type="EMBL" id="BSOY01000043">
    <property type="protein sequence ID" value="GLS01936.1"/>
    <property type="molecule type" value="Genomic_DNA"/>
</dbReference>